<feature type="compositionally biased region" description="Basic and acidic residues" evidence="1">
    <location>
        <begin position="341"/>
        <end position="354"/>
    </location>
</feature>
<feature type="transmembrane region" description="Helical" evidence="2">
    <location>
        <begin position="206"/>
        <end position="228"/>
    </location>
</feature>
<dbReference type="EMBL" id="JARJCW010000134">
    <property type="protein sequence ID" value="KAJ7191302.1"/>
    <property type="molecule type" value="Genomic_DNA"/>
</dbReference>
<feature type="transmembrane region" description="Helical" evidence="2">
    <location>
        <begin position="94"/>
        <end position="116"/>
    </location>
</feature>
<comment type="caution">
    <text evidence="4">The sequence shown here is derived from an EMBL/GenBank/DDBJ whole genome shotgun (WGS) entry which is preliminary data.</text>
</comment>
<dbReference type="PANTHER" id="PTHR40465:SF1">
    <property type="entry name" value="DUF6534 DOMAIN-CONTAINING PROTEIN"/>
    <property type="match status" value="1"/>
</dbReference>
<evidence type="ECO:0000256" key="1">
    <source>
        <dbReference type="SAM" id="MobiDB-lite"/>
    </source>
</evidence>
<keyword evidence="5" id="KW-1185">Reference proteome</keyword>
<proteinExistence type="predicted"/>
<sequence length="354" mass="39048">MSDTPPPPPFPLDGSLGACIIGAVLGTFLYGLETLQTYTYYRRFPSDPLRLKVLVAGIWIVALGQGISVWHALYKMIVSFFGQIDHTLDPPHSLEMAILFAAIGNVIAQTFFALRIRTLSGNWYIPALCSALTVARFALNMIMLIAFWQSSGFQVWRQKIGWAMLGASAIGAVVDVITATALCVYLYRLRSSRNYYQRTRRRVDTLILWSVETTTVISAVGVLQLIFFLATKDLAWMTFFLLQPIRASFSRLCRPTPPLTPQRAVFANSIVAHLNGRERPGKSNFESGSRSSGSRGGVSTHGGFGSGSRGGGVAAPNRSVVVRMHHTTEIEHDEPESPEPDNLKSLHDPKLHQL</sequence>
<keyword evidence="2" id="KW-0472">Membrane</keyword>
<feature type="transmembrane region" description="Helical" evidence="2">
    <location>
        <begin position="123"/>
        <end position="148"/>
    </location>
</feature>
<feature type="compositionally biased region" description="Gly residues" evidence="1">
    <location>
        <begin position="294"/>
        <end position="313"/>
    </location>
</feature>
<evidence type="ECO:0000313" key="5">
    <source>
        <dbReference type="Proteomes" id="UP001219525"/>
    </source>
</evidence>
<dbReference type="InterPro" id="IPR045339">
    <property type="entry name" value="DUF6534"/>
</dbReference>
<feature type="transmembrane region" description="Helical" evidence="2">
    <location>
        <begin position="53"/>
        <end position="74"/>
    </location>
</feature>
<dbReference type="PANTHER" id="PTHR40465">
    <property type="entry name" value="CHROMOSOME 1, WHOLE GENOME SHOTGUN SEQUENCE"/>
    <property type="match status" value="1"/>
</dbReference>
<feature type="transmembrane region" description="Helical" evidence="2">
    <location>
        <begin position="12"/>
        <end position="32"/>
    </location>
</feature>
<dbReference type="AlphaFoldDB" id="A0AAD6UN90"/>
<feature type="domain" description="DUF6534" evidence="3">
    <location>
        <begin position="172"/>
        <end position="278"/>
    </location>
</feature>
<reference evidence="4" key="1">
    <citation type="submission" date="2023-03" db="EMBL/GenBank/DDBJ databases">
        <title>Massive genome expansion in bonnet fungi (Mycena s.s.) driven by repeated elements and novel gene families across ecological guilds.</title>
        <authorList>
            <consortium name="Lawrence Berkeley National Laboratory"/>
            <person name="Harder C.B."/>
            <person name="Miyauchi S."/>
            <person name="Viragh M."/>
            <person name="Kuo A."/>
            <person name="Thoen E."/>
            <person name="Andreopoulos B."/>
            <person name="Lu D."/>
            <person name="Skrede I."/>
            <person name="Drula E."/>
            <person name="Henrissat B."/>
            <person name="Morin E."/>
            <person name="Kohler A."/>
            <person name="Barry K."/>
            <person name="LaButti K."/>
            <person name="Morin E."/>
            <person name="Salamov A."/>
            <person name="Lipzen A."/>
            <person name="Mereny Z."/>
            <person name="Hegedus B."/>
            <person name="Baldrian P."/>
            <person name="Stursova M."/>
            <person name="Weitz H."/>
            <person name="Taylor A."/>
            <person name="Grigoriev I.V."/>
            <person name="Nagy L.G."/>
            <person name="Martin F."/>
            <person name="Kauserud H."/>
        </authorList>
    </citation>
    <scope>NUCLEOTIDE SEQUENCE</scope>
    <source>
        <strain evidence="4">9144</strain>
    </source>
</reference>
<evidence type="ECO:0000256" key="2">
    <source>
        <dbReference type="SAM" id="Phobius"/>
    </source>
</evidence>
<gene>
    <name evidence="4" type="ORF">GGX14DRAFT_600711</name>
</gene>
<dbReference type="Pfam" id="PF20152">
    <property type="entry name" value="DUF6534"/>
    <property type="match status" value="1"/>
</dbReference>
<accession>A0AAD6UN90</accession>
<feature type="transmembrane region" description="Helical" evidence="2">
    <location>
        <begin position="160"/>
        <end position="186"/>
    </location>
</feature>
<organism evidence="4 5">
    <name type="scientific">Mycena pura</name>
    <dbReference type="NCBI Taxonomy" id="153505"/>
    <lineage>
        <taxon>Eukaryota</taxon>
        <taxon>Fungi</taxon>
        <taxon>Dikarya</taxon>
        <taxon>Basidiomycota</taxon>
        <taxon>Agaricomycotina</taxon>
        <taxon>Agaricomycetes</taxon>
        <taxon>Agaricomycetidae</taxon>
        <taxon>Agaricales</taxon>
        <taxon>Marasmiineae</taxon>
        <taxon>Mycenaceae</taxon>
        <taxon>Mycena</taxon>
    </lineage>
</organism>
<evidence type="ECO:0000313" key="4">
    <source>
        <dbReference type="EMBL" id="KAJ7191302.1"/>
    </source>
</evidence>
<evidence type="ECO:0000259" key="3">
    <source>
        <dbReference type="Pfam" id="PF20152"/>
    </source>
</evidence>
<keyword evidence="2" id="KW-1133">Transmembrane helix</keyword>
<protein>
    <recommendedName>
        <fullName evidence="3">DUF6534 domain-containing protein</fullName>
    </recommendedName>
</protein>
<name>A0AAD6UN90_9AGAR</name>
<feature type="compositionally biased region" description="Low complexity" evidence="1">
    <location>
        <begin position="282"/>
        <end position="293"/>
    </location>
</feature>
<feature type="region of interest" description="Disordered" evidence="1">
    <location>
        <begin position="277"/>
        <end position="354"/>
    </location>
</feature>
<keyword evidence="2" id="KW-0812">Transmembrane</keyword>
<dbReference type="Proteomes" id="UP001219525">
    <property type="component" value="Unassembled WGS sequence"/>
</dbReference>